<feature type="transmembrane region" description="Helical" evidence="1">
    <location>
        <begin position="98"/>
        <end position="124"/>
    </location>
</feature>
<evidence type="ECO:0000313" key="3">
    <source>
        <dbReference type="Proteomes" id="UP000566663"/>
    </source>
</evidence>
<feature type="transmembrane region" description="Helical" evidence="1">
    <location>
        <begin position="12"/>
        <end position="31"/>
    </location>
</feature>
<proteinExistence type="predicted"/>
<evidence type="ECO:0000313" key="2">
    <source>
        <dbReference type="EMBL" id="MBB5292943.1"/>
    </source>
</evidence>
<dbReference type="AlphaFoldDB" id="A0A7W8I1F3"/>
<keyword evidence="3" id="KW-1185">Reference proteome</keyword>
<accession>A0A7W8I1F3</accession>
<dbReference type="EMBL" id="JACHFZ010000005">
    <property type="protein sequence ID" value="MBB5292943.1"/>
    <property type="molecule type" value="Genomic_DNA"/>
</dbReference>
<evidence type="ECO:0000256" key="1">
    <source>
        <dbReference type="SAM" id="Phobius"/>
    </source>
</evidence>
<gene>
    <name evidence="2" type="ORF">HNQ67_002480</name>
</gene>
<keyword evidence="1" id="KW-1133">Transmembrane helix</keyword>
<dbReference type="Proteomes" id="UP000566663">
    <property type="component" value="Unassembled WGS sequence"/>
</dbReference>
<sequence>MLGLFRLVRRIIEGSVISILILATVAVLGVSETIGSLLADRSAAALLFLLVLVVVLADLIGKFISILSATFPDLVPAVGDDERRRASLIQRLRPVQTVGLLSGAYAARLGMFLVLFALMGASYAHAPGAVQDSLFGPLGAGEAIVTFLREGIAGSVGYFLFFLGPDALGSITGRIVDAPLAPATVDGEILLVGIRLYGLAFALSVLRTLATPIIYLRARRRAESLPAAAEQAA</sequence>
<feature type="transmembrane region" description="Helical" evidence="1">
    <location>
        <begin position="196"/>
        <end position="216"/>
    </location>
</feature>
<name>A0A7W8I1F3_9CAUL</name>
<protein>
    <submittedName>
        <fullName evidence="2">Uncharacterized protein</fullName>
    </submittedName>
</protein>
<dbReference type="RefSeq" id="WP_183255856.1">
    <property type="nucleotide sequence ID" value="NZ_BAAAFF010000001.1"/>
</dbReference>
<keyword evidence="1" id="KW-0812">Transmembrane</keyword>
<comment type="caution">
    <text evidence="2">The sequence shown here is derived from an EMBL/GenBank/DDBJ whole genome shotgun (WGS) entry which is preliminary data.</text>
</comment>
<organism evidence="2 3">
    <name type="scientific">Brevundimonas basaltis</name>
    <dbReference type="NCBI Taxonomy" id="472166"/>
    <lineage>
        <taxon>Bacteria</taxon>
        <taxon>Pseudomonadati</taxon>
        <taxon>Pseudomonadota</taxon>
        <taxon>Alphaproteobacteria</taxon>
        <taxon>Caulobacterales</taxon>
        <taxon>Caulobacteraceae</taxon>
        <taxon>Brevundimonas</taxon>
    </lineage>
</organism>
<reference evidence="2 3" key="1">
    <citation type="submission" date="2020-08" db="EMBL/GenBank/DDBJ databases">
        <title>Genomic Encyclopedia of Type Strains, Phase IV (KMG-IV): sequencing the most valuable type-strain genomes for metagenomic binning, comparative biology and taxonomic classification.</title>
        <authorList>
            <person name="Goeker M."/>
        </authorList>
    </citation>
    <scope>NUCLEOTIDE SEQUENCE [LARGE SCALE GENOMIC DNA]</scope>
    <source>
        <strain evidence="2 3">DSM 25335</strain>
    </source>
</reference>
<keyword evidence="1" id="KW-0472">Membrane</keyword>
<feature type="transmembrane region" description="Helical" evidence="1">
    <location>
        <begin position="43"/>
        <end position="61"/>
    </location>
</feature>